<dbReference type="PIRSF" id="PIRSF036428">
    <property type="entry name" value="CobL"/>
    <property type="match status" value="1"/>
</dbReference>
<comment type="caution">
    <text evidence="7">The sequence shown here is derived from an EMBL/GenBank/DDBJ whole genome shotgun (WGS) entry which is preliminary data.</text>
</comment>
<evidence type="ECO:0000259" key="6">
    <source>
        <dbReference type="Pfam" id="PF00590"/>
    </source>
</evidence>
<dbReference type="AlphaFoldDB" id="A0A839HD08"/>
<dbReference type="PANTHER" id="PTHR43182">
    <property type="entry name" value="COBALT-PRECORRIN-6B C(15)-METHYLTRANSFERASE (DECARBOXYLATING)"/>
    <property type="match status" value="1"/>
</dbReference>
<dbReference type="GO" id="GO:0009236">
    <property type="term" value="P:cobalamin biosynthetic process"/>
    <property type="evidence" value="ECO:0007669"/>
    <property type="project" value="UniProtKB-UniPathway"/>
</dbReference>
<dbReference type="InterPro" id="IPR006365">
    <property type="entry name" value="Cbl_synth_CobL"/>
</dbReference>
<dbReference type="GO" id="GO:0032259">
    <property type="term" value="P:methylation"/>
    <property type="evidence" value="ECO:0007669"/>
    <property type="project" value="UniProtKB-KW"/>
</dbReference>
<dbReference type="InterPro" id="IPR050714">
    <property type="entry name" value="Cobalamin_biosynth_MTase"/>
</dbReference>
<dbReference type="RefSeq" id="WP_182582032.1">
    <property type="nucleotide sequence ID" value="NZ_JABVCQ010000003.1"/>
</dbReference>
<keyword evidence="4 7" id="KW-0808">Transferase</keyword>
<evidence type="ECO:0000256" key="2">
    <source>
        <dbReference type="ARBA" id="ARBA00022573"/>
    </source>
</evidence>
<dbReference type="CDD" id="cd02440">
    <property type="entry name" value="AdoMet_MTases"/>
    <property type="match status" value="1"/>
</dbReference>
<comment type="pathway">
    <text evidence="1">Cofactor biosynthesis; adenosylcobalamin biosynthesis.</text>
</comment>
<evidence type="ECO:0000256" key="5">
    <source>
        <dbReference type="ARBA" id="ARBA00022691"/>
    </source>
</evidence>
<keyword evidence="3 7" id="KW-0489">Methyltransferase</keyword>
<protein>
    <submittedName>
        <fullName evidence="7">Precorrin-6y C5,15-methyltransferase (Decarboxylating) subunit CbiE</fullName>
    </submittedName>
</protein>
<keyword evidence="2" id="KW-0169">Cobalamin biosynthesis</keyword>
<dbReference type="PANTHER" id="PTHR43182:SF1">
    <property type="entry name" value="COBALT-PRECORRIN-7 C(5)-METHYLTRANSFERASE"/>
    <property type="match status" value="1"/>
</dbReference>
<dbReference type="InterPro" id="IPR035996">
    <property type="entry name" value="4pyrrol_Methylase_sf"/>
</dbReference>
<dbReference type="SUPFAM" id="SSF53335">
    <property type="entry name" value="S-adenosyl-L-methionine-dependent methyltransferases"/>
    <property type="match status" value="1"/>
</dbReference>
<dbReference type="CDD" id="cd11644">
    <property type="entry name" value="Precorrin-6Y-MT"/>
    <property type="match status" value="1"/>
</dbReference>
<dbReference type="UniPathway" id="UPA00148"/>
<dbReference type="Pfam" id="PF00590">
    <property type="entry name" value="TP_methylase"/>
    <property type="match status" value="1"/>
</dbReference>
<dbReference type="InterPro" id="IPR014008">
    <property type="entry name" value="Cbl_synth_MTase_CbiT"/>
</dbReference>
<gene>
    <name evidence="7" type="primary">cbiE</name>
    <name evidence="7" type="ORF">HUK38_01565</name>
</gene>
<feature type="domain" description="Tetrapyrrole methylase" evidence="6">
    <location>
        <begin position="11"/>
        <end position="210"/>
    </location>
</feature>
<dbReference type="GO" id="GO:0008276">
    <property type="term" value="F:protein methyltransferase activity"/>
    <property type="evidence" value="ECO:0007669"/>
    <property type="project" value="InterPro"/>
</dbReference>
<organism evidence="7 8">
    <name type="scientific">Thiospirillum jenense</name>
    <dbReference type="NCBI Taxonomy" id="1653858"/>
    <lineage>
        <taxon>Bacteria</taxon>
        <taxon>Pseudomonadati</taxon>
        <taxon>Pseudomonadota</taxon>
        <taxon>Gammaproteobacteria</taxon>
        <taxon>Chromatiales</taxon>
        <taxon>Chromatiaceae</taxon>
        <taxon>Thiospirillum</taxon>
    </lineage>
</organism>
<proteinExistence type="predicted"/>
<dbReference type="InterPro" id="IPR012818">
    <property type="entry name" value="CbiE"/>
</dbReference>
<dbReference type="InterPro" id="IPR014776">
    <property type="entry name" value="4pyrrole_Mease_sub2"/>
</dbReference>
<dbReference type="InterPro" id="IPR000878">
    <property type="entry name" value="4pyrrol_Mease"/>
</dbReference>
<dbReference type="Gene3D" id="3.30.950.10">
    <property type="entry name" value="Methyltransferase, Cobalt-precorrin-4 Transmethylase, Domain 2"/>
    <property type="match status" value="1"/>
</dbReference>
<evidence type="ECO:0000313" key="8">
    <source>
        <dbReference type="Proteomes" id="UP000548632"/>
    </source>
</evidence>
<dbReference type="SUPFAM" id="SSF53790">
    <property type="entry name" value="Tetrapyrrole methylase"/>
    <property type="match status" value="1"/>
</dbReference>
<dbReference type="Gene3D" id="3.40.50.150">
    <property type="entry name" value="Vaccinia Virus protein VP39"/>
    <property type="match status" value="1"/>
</dbReference>
<dbReference type="NCBIfam" id="TIGR02467">
    <property type="entry name" value="CbiE"/>
    <property type="match status" value="1"/>
</dbReference>
<evidence type="ECO:0000256" key="1">
    <source>
        <dbReference type="ARBA" id="ARBA00004953"/>
    </source>
</evidence>
<accession>A0A839HD08</accession>
<evidence type="ECO:0000313" key="7">
    <source>
        <dbReference type="EMBL" id="MBB1124919.1"/>
    </source>
</evidence>
<reference evidence="7 8" key="1">
    <citation type="journal article" date="2020" name="Arch. Microbiol.">
        <title>The genome sequence of the giant phototrophic gammaproteobacterium Thiospirillum jenense gives insight into its physiological properties and phylogenetic relationships.</title>
        <authorList>
            <person name="Imhoff J.F."/>
            <person name="Meyer T.E."/>
            <person name="Kyndt J.A."/>
        </authorList>
    </citation>
    <scope>NUCLEOTIDE SEQUENCE [LARGE SCALE GENOMIC DNA]</scope>
    <source>
        <strain evidence="7 8">DSM 216</strain>
    </source>
</reference>
<dbReference type="Gene3D" id="3.40.1010.10">
    <property type="entry name" value="Cobalt-precorrin-4 Transmethylase, Domain 1"/>
    <property type="match status" value="1"/>
</dbReference>
<dbReference type="InterPro" id="IPR014777">
    <property type="entry name" value="4pyrrole_Mease_sub1"/>
</dbReference>
<name>A0A839HD08_9GAMM</name>
<sequence>MSTAPPPAPRCAIIGIHPDDGASLTAAARARLLTADCVIGSAQTLAQLGELLPPQVERRPFDGQLAAVADWIRAAHARHQRVVVLTSGDPLCHGLGSQLTAALGVERVEILPAVSSVQLAFARLGRAWQTVTIASCHHHDSGEWHWSATPHHALYSTLRSVARAELVAVLTSPANSPARLARALLTAGYGDEVRLSIASRLTSPDEQVVADLPLAAAAECEFATPNVVIVDRQPPPNPLPLTGIADDFFTTNSAQRGLITKAEIRAVALSKLALRADSVMWDVGAGSGAVGLEASRLCQFGDVWAIEQHPERAAQIVATARALRATNYHLTVGQAPRDLTNWPAADAVFVGGNSGQLVAIVQQSLARLRTGGRLVMSVVLLDALAQLTNWLDAQGVNWELVQLTVARSQALGSHQRLAALNPVWLVTVVN</sequence>
<dbReference type="NCBIfam" id="TIGR02469">
    <property type="entry name" value="CbiT"/>
    <property type="match status" value="1"/>
</dbReference>
<keyword evidence="5" id="KW-0949">S-adenosyl-L-methionine</keyword>
<evidence type="ECO:0000256" key="3">
    <source>
        <dbReference type="ARBA" id="ARBA00022603"/>
    </source>
</evidence>
<dbReference type="Proteomes" id="UP000548632">
    <property type="component" value="Unassembled WGS sequence"/>
</dbReference>
<evidence type="ECO:0000256" key="4">
    <source>
        <dbReference type="ARBA" id="ARBA00022679"/>
    </source>
</evidence>
<keyword evidence="8" id="KW-1185">Reference proteome</keyword>
<dbReference type="InterPro" id="IPR029063">
    <property type="entry name" value="SAM-dependent_MTases_sf"/>
</dbReference>
<dbReference type="EMBL" id="JABVCQ010000003">
    <property type="protein sequence ID" value="MBB1124919.1"/>
    <property type="molecule type" value="Genomic_DNA"/>
</dbReference>